<protein>
    <submittedName>
        <fullName evidence="3">PREDICTED: programmed cell</fullName>
    </submittedName>
</protein>
<reference evidence="4" key="1">
    <citation type="journal article" date="2020" name="Plant J.">
        <title>Transposons played a major role in the diversification between the closely related almond and peach genomes: results from the almond genome sequence.</title>
        <authorList>
            <person name="Alioto T."/>
            <person name="Alexiou K.G."/>
            <person name="Bardil A."/>
            <person name="Barteri F."/>
            <person name="Castanera R."/>
            <person name="Cruz F."/>
            <person name="Dhingra A."/>
            <person name="Duval H."/>
            <person name="Fernandez I Marti A."/>
            <person name="Frias L."/>
            <person name="Galan B."/>
            <person name="Garcia J.L."/>
            <person name="Howad W."/>
            <person name="Gomez-Garrido J."/>
            <person name="Gut M."/>
            <person name="Julca I."/>
            <person name="Morata J."/>
            <person name="Puigdomenech P."/>
            <person name="Ribeca P."/>
            <person name="Rubio Cabetas M.J."/>
            <person name="Vlasova A."/>
            <person name="Wirthensohn M."/>
            <person name="Garcia-Mas J."/>
            <person name="Gabaldon T."/>
            <person name="Casacuberta J.M."/>
            <person name="Arus P."/>
        </authorList>
    </citation>
    <scope>NUCLEOTIDE SEQUENCE [LARGE SCALE GENOMIC DNA]</scope>
    <source>
        <strain evidence="4">cv. Texas</strain>
    </source>
</reference>
<evidence type="ECO:0000313" key="4">
    <source>
        <dbReference type="Proteomes" id="UP000327085"/>
    </source>
</evidence>
<dbReference type="Gene3D" id="1.25.40.280">
    <property type="entry name" value="alix/aip1 like domains"/>
    <property type="match status" value="1"/>
</dbReference>
<evidence type="ECO:0000313" key="3">
    <source>
        <dbReference type="EMBL" id="VVA17916.1"/>
    </source>
</evidence>
<comment type="similarity">
    <text evidence="1">Belongs to the BROX family.</text>
</comment>
<accession>A0A5E4ER86</accession>
<sequence>MMLHFRDPAKLKTKKIVFEEAYAARDSTTLEQLKELSSKRRMIEESINESSSITTAIAREMSGGLTSRSQQVLHNLEMYLPLLENLIFHVGMISDFGQIVRWNSELKMQWTSALSSSSFFNFKGPKYFQINSLQFEVGMTLFLYGAILRERALEVLPADLVQSATLFREAAGVFHHLAHKVLPILQYSLTAERPPEVVTSVSTVMSLICLAEAQAVTIKRAEEKGTTVGLLAKLHHGVAELLDEAAGVLNTASRECNDISSRIVEFMSCCKALHELKSKKYFAESLKIANQFGAAIGVLRVALVDVKKKKMPGQESWKYVLKEEIDKFAELLRKHEHENEFVWHEKVPSEDELPKPEGNKIASIIPYHPKRWERQLAFKI</sequence>
<dbReference type="PANTHER" id="PTHR23032:SF20">
    <property type="entry name" value="ENDOSOMAL TARGETING BRO1-LIKE DOMAIN-CONTAINING PROTEIN"/>
    <property type="match status" value="1"/>
</dbReference>
<evidence type="ECO:0000256" key="1">
    <source>
        <dbReference type="ARBA" id="ARBA00008901"/>
    </source>
</evidence>
<dbReference type="EMBL" id="CABIKO010000027">
    <property type="protein sequence ID" value="VVA17916.1"/>
    <property type="molecule type" value="Genomic_DNA"/>
</dbReference>
<dbReference type="Gramene" id="VVA17916">
    <property type="protein sequence ID" value="VVA17916"/>
    <property type="gene ID" value="Prudul26B008736"/>
</dbReference>
<name>A0A5E4ER86_PRUDU</name>
<gene>
    <name evidence="3" type="ORF">ALMOND_2B008736</name>
</gene>
<dbReference type="SMART" id="SM01041">
    <property type="entry name" value="BRO1"/>
    <property type="match status" value="1"/>
</dbReference>
<evidence type="ECO:0000259" key="2">
    <source>
        <dbReference type="PROSITE" id="PS51180"/>
    </source>
</evidence>
<dbReference type="Proteomes" id="UP000327085">
    <property type="component" value="Chromosome 1"/>
</dbReference>
<dbReference type="InterPro" id="IPR038898">
    <property type="entry name" value="BROX"/>
</dbReference>
<dbReference type="InterPro" id="IPR004328">
    <property type="entry name" value="BRO1_dom"/>
</dbReference>
<dbReference type="OMA" id="WHEKIPS"/>
<dbReference type="CDD" id="cd09247">
    <property type="entry name" value="BRO1_Alix_like_2"/>
    <property type="match status" value="1"/>
</dbReference>
<dbReference type="Pfam" id="PF03097">
    <property type="entry name" value="BRO1"/>
    <property type="match status" value="1"/>
</dbReference>
<dbReference type="AlphaFoldDB" id="A0A5E4ER86"/>
<dbReference type="InterPro" id="IPR038499">
    <property type="entry name" value="BRO1_sf"/>
</dbReference>
<organism evidence="3 4">
    <name type="scientific">Prunus dulcis</name>
    <name type="common">Almond</name>
    <name type="synonym">Amygdalus dulcis</name>
    <dbReference type="NCBI Taxonomy" id="3755"/>
    <lineage>
        <taxon>Eukaryota</taxon>
        <taxon>Viridiplantae</taxon>
        <taxon>Streptophyta</taxon>
        <taxon>Embryophyta</taxon>
        <taxon>Tracheophyta</taxon>
        <taxon>Spermatophyta</taxon>
        <taxon>Magnoliopsida</taxon>
        <taxon>eudicotyledons</taxon>
        <taxon>Gunneridae</taxon>
        <taxon>Pentapetalae</taxon>
        <taxon>rosids</taxon>
        <taxon>fabids</taxon>
        <taxon>Rosales</taxon>
        <taxon>Rosaceae</taxon>
        <taxon>Amygdaloideae</taxon>
        <taxon>Amygdaleae</taxon>
        <taxon>Prunus</taxon>
    </lineage>
</organism>
<dbReference type="PROSITE" id="PS51180">
    <property type="entry name" value="BRO1"/>
    <property type="match status" value="1"/>
</dbReference>
<dbReference type="InParanoid" id="A0A5E4ER86"/>
<feature type="domain" description="BRO1" evidence="2">
    <location>
        <begin position="1"/>
        <end position="367"/>
    </location>
</feature>
<dbReference type="PANTHER" id="PTHR23032">
    <property type="entry name" value="BRO1 DOMAIN-CONTAINING PROTEIN BROX"/>
    <property type="match status" value="1"/>
</dbReference>
<proteinExistence type="inferred from homology"/>